<evidence type="ECO:0000313" key="1">
    <source>
        <dbReference type="EMBL" id="PQQ18292.1"/>
    </source>
</evidence>
<proteinExistence type="predicted"/>
<keyword evidence="2" id="KW-1185">Reference proteome</keyword>
<dbReference type="Proteomes" id="UP000250321">
    <property type="component" value="Unassembled WGS sequence"/>
</dbReference>
<evidence type="ECO:0000313" key="2">
    <source>
        <dbReference type="Proteomes" id="UP000250321"/>
    </source>
</evidence>
<comment type="caution">
    <text evidence="1">The sequence shown here is derived from an EMBL/GenBank/DDBJ whole genome shotgun (WGS) entry which is preliminary data.</text>
</comment>
<accession>A0A314Z9C9</accession>
<sequence length="148" mass="15669">MTITATSPPVASAIMSLITEPSTEGDLVVITSSPLPIAPVNVLMPQMPLAQESTVVTELAVVEAFVVPPAAEVRARPSEDLAELYGSLHEKGGSSTSAALLNEDSMTAIERLRDFLHMGVHQMTNAEIFSEFRSCLDTAMALGLLNST</sequence>
<dbReference type="AlphaFoldDB" id="A0A314Z9C9"/>
<dbReference type="EMBL" id="PJQY01000113">
    <property type="protein sequence ID" value="PQQ18292.1"/>
    <property type="molecule type" value="Genomic_DNA"/>
</dbReference>
<organism evidence="1 2">
    <name type="scientific">Prunus yedoensis var. nudiflora</name>
    <dbReference type="NCBI Taxonomy" id="2094558"/>
    <lineage>
        <taxon>Eukaryota</taxon>
        <taxon>Viridiplantae</taxon>
        <taxon>Streptophyta</taxon>
        <taxon>Embryophyta</taxon>
        <taxon>Tracheophyta</taxon>
        <taxon>Spermatophyta</taxon>
        <taxon>Magnoliopsida</taxon>
        <taxon>eudicotyledons</taxon>
        <taxon>Gunneridae</taxon>
        <taxon>Pentapetalae</taxon>
        <taxon>rosids</taxon>
        <taxon>fabids</taxon>
        <taxon>Rosales</taxon>
        <taxon>Rosaceae</taxon>
        <taxon>Amygdaloideae</taxon>
        <taxon>Amygdaleae</taxon>
        <taxon>Prunus</taxon>
    </lineage>
</organism>
<gene>
    <name evidence="1" type="ORF">Pyn_39112</name>
</gene>
<reference evidence="1 2" key="1">
    <citation type="submission" date="2018-02" db="EMBL/GenBank/DDBJ databases">
        <title>Draft genome of wild Prunus yedoensis var. nudiflora.</title>
        <authorList>
            <person name="Baek S."/>
            <person name="Kim J.-H."/>
            <person name="Choi K."/>
            <person name="Kim G.-B."/>
            <person name="Cho A."/>
            <person name="Jang H."/>
            <person name="Shin C.-H."/>
            <person name="Yu H.-J."/>
            <person name="Mun J.-H."/>
        </authorList>
    </citation>
    <scope>NUCLEOTIDE SEQUENCE [LARGE SCALE GENOMIC DNA]</scope>
    <source>
        <strain evidence="2">cv. Jeju island</strain>
        <tissue evidence="1">Leaf</tissue>
    </source>
</reference>
<name>A0A314Z9C9_PRUYE</name>
<protein>
    <submittedName>
        <fullName evidence="1">Uncharacterized protein</fullName>
    </submittedName>
</protein>